<feature type="binding site" evidence="2">
    <location>
        <position position="47"/>
    </location>
    <ligand>
        <name>Mg(2+)</name>
        <dbReference type="ChEBI" id="CHEBI:18420"/>
        <label>1</label>
    </ligand>
</feature>
<dbReference type="InterPro" id="IPR036921">
    <property type="entry name" value="PurM-like_N_sf"/>
</dbReference>
<feature type="domain" description="PurM-like C-terminal" evidence="4">
    <location>
        <begin position="151"/>
        <end position="312"/>
    </location>
</feature>
<dbReference type="InterPro" id="IPR036676">
    <property type="entry name" value="PurM-like_C_sf"/>
</dbReference>
<gene>
    <name evidence="2" type="primary">thiL</name>
    <name evidence="5" type="ORF">EDC62_0983</name>
</gene>
<comment type="caution">
    <text evidence="2">Lacks conserved residue(s) required for the propagation of feature annotation.</text>
</comment>
<dbReference type="Proteomes" id="UP000272193">
    <property type="component" value="Unassembled WGS sequence"/>
</dbReference>
<keyword evidence="2" id="KW-0479">Metal-binding</keyword>
<dbReference type="Pfam" id="PF02769">
    <property type="entry name" value="AIRS_C"/>
    <property type="match status" value="1"/>
</dbReference>
<feature type="binding site" evidence="2">
    <location>
        <position position="123"/>
    </location>
    <ligand>
        <name>Mg(2+)</name>
        <dbReference type="ChEBI" id="CHEBI:18420"/>
        <label>1</label>
    </ligand>
</feature>
<dbReference type="GO" id="GO:0009030">
    <property type="term" value="F:thiamine-phosphate kinase activity"/>
    <property type="evidence" value="ECO:0007669"/>
    <property type="project" value="UniProtKB-UniRule"/>
</dbReference>
<reference evidence="5 6" key="1">
    <citation type="submission" date="2018-11" db="EMBL/GenBank/DDBJ databases">
        <title>Genomic Encyclopedia of Type Strains, Phase IV (KMG-IV): sequencing the most valuable type-strain genomes for metagenomic binning, comparative biology and taxonomic classification.</title>
        <authorList>
            <person name="Goeker M."/>
        </authorList>
    </citation>
    <scope>NUCLEOTIDE SEQUENCE [LARGE SCALE GENOMIC DNA]</scope>
    <source>
        <strain evidence="5 6">DSM 101684</strain>
    </source>
</reference>
<dbReference type="GO" id="GO:0000287">
    <property type="term" value="F:magnesium ion binding"/>
    <property type="evidence" value="ECO:0007669"/>
    <property type="project" value="UniProtKB-UniRule"/>
</dbReference>
<dbReference type="GO" id="GO:0009229">
    <property type="term" value="P:thiamine diphosphate biosynthetic process"/>
    <property type="evidence" value="ECO:0007669"/>
    <property type="project" value="UniProtKB-UniRule"/>
</dbReference>
<dbReference type="EMBL" id="RKQL01000001">
    <property type="protein sequence ID" value="RPE73266.1"/>
    <property type="molecule type" value="Genomic_DNA"/>
</dbReference>
<feature type="binding site" evidence="2">
    <location>
        <position position="76"/>
    </location>
    <ligand>
        <name>Mg(2+)</name>
        <dbReference type="ChEBI" id="CHEBI:18420"/>
        <label>2</label>
    </ligand>
</feature>
<keyword evidence="2" id="KW-0808">Transferase</keyword>
<evidence type="ECO:0000256" key="1">
    <source>
        <dbReference type="ARBA" id="ARBA00022977"/>
    </source>
</evidence>
<comment type="caution">
    <text evidence="5">The sequence shown here is derived from an EMBL/GenBank/DDBJ whole genome shotgun (WGS) entry which is preliminary data.</text>
</comment>
<dbReference type="HAMAP" id="MF_02128">
    <property type="entry name" value="TMP_kinase"/>
    <property type="match status" value="1"/>
</dbReference>
<feature type="binding site" evidence="2">
    <location>
        <position position="215"/>
    </location>
    <ligand>
        <name>Mg(2+)</name>
        <dbReference type="ChEBI" id="CHEBI:18420"/>
        <label>5</label>
    </ligand>
</feature>
<accession>A0A3N4URD3</accession>
<comment type="function">
    <text evidence="2">Catalyzes the ATP-dependent phosphorylation of thiamine-monophosphate (TMP) to form thiamine-pyrophosphate (TPP), the active form of vitamin B1.</text>
</comment>
<keyword evidence="6" id="KW-1185">Reference proteome</keyword>
<dbReference type="Pfam" id="PF00586">
    <property type="entry name" value="AIRS"/>
    <property type="match status" value="1"/>
</dbReference>
<comment type="similarity">
    <text evidence="2">Belongs to the thiamine-monophosphate kinase family.</text>
</comment>
<keyword evidence="2 5" id="KW-0418">Kinase</keyword>
<dbReference type="Gene3D" id="3.90.650.10">
    <property type="entry name" value="PurM-like C-terminal domain"/>
    <property type="match status" value="1"/>
</dbReference>
<dbReference type="Gene3D" id="3.30.1330.10">
    <property type="entry name" value="PurM-like, N-terminal domain"/>
    <property type="match status" value="1"/>
</dbReference>
<feature type="binding site" evidence="2">
    <location>
        <position position="214"/>
    </location>
    <ligand>
        <name>ATP</name>
        <dbReference type="ChEBI" id="CHEBI:30616"/>
    </ligand>
</feature>
<dbReference type="EC" id="2.7.4.16" evidence="2"/>
<feature type="binding site" evidence="2">
    <location>
        <position position="55"/>
    </location>
    <ligand>
        <name>substrate</name>
    </ligand>
</feature>
<evidence type="ECO:0000259" key="4">
    <source>
        <dbReference type="Pfam" id="PF02769"/>
    </source>
</evidence>
<dbReference type="UniPathway" id="UPA00060">
    <property type="reaction ID" value="UER00142"/>
</dbReference>
<feature type="binding site" evidence="2">
    <location>
        <position position="76"/>
    </location>
    <ligand>
        <name>Mg(2+)</name>
        <dbReference type="ChEBI" id="CHEBI:18420"/>
        <label>3</label>
    </ligand>
</feature>
<feature type="binding site" evidence="2">
    <location>
        <position position="76"/>
    </location>
    <ligand>
        <name>Mg(2+)</name>
        <dbReference type="ChEBI" id="CHEBI:18420"/>
        <label>4</label>
    </ligand>
</feature>
<keyword evidence="2" id="KW-0460">Magnesium</keyword>
<sequence>MSQLGEFELIERFFHRSGKTAPGVALGIGDDCALLAPTAGQQLAVSSDMLVEGRHFLSTVAPERLGHKALAVNLSDLAACGARPLAFTLALALPRPDAAWLEGFARGLFALADAHGCALVGGDTTAGPLNLCITVFGEVPPGQALRRSGARVGDELWVSGTPGEARLALEVFRGTLSLPQAAFERVRARMETPTPRVALGLALRGIASACADVSDGLAGDLGHILTASGVGACIDAATATSLLAKPDQLALGYGEIPPEKRLEWVLAGGDDYELVFTAPAAAHGAVLRAAQAAGTPVTCIGTIEAAPGLRLRAADGHVRPCPYGGFDHFA</sequence>
<dbReference type="InterPro" id="IPR016188">
    <property type="entry name" value="PurM-like_N"/>
</dbReference>
<protein>
    <recommendedName>
        <fullName evidence="2">Thiamine-monophosphate kinase</fullName>
        <shortName evidence="2">TMP kinase</shortName>
        <shortName evidence="2">Thiamine-phosphate kinase</shortName>
        <ecNumber evidence="2">2.7.4.16</ecNumber>
    </recommendedName>
</protein>
<feature type="binding site" evidence="2">
    <location>
        <position position="212"/>
    </location>
    <ligand>
        <name>Mg(2+)</name>
        <dbReference type="ChEBI" id="CHEBI:18420"/>
        <label>3</label>
    </ligand>
</feature>
<evidence type="ECO:0000256" key="2">
    <source>
        <dbReference type="HAMAP-Rule" id="MF_02128"/>
    </source>
</evidence>
<dbReference type="InterPro" id="IPR010918">
    <property type="entry name" value="PurM-like_C_dom"/>
</dbReference>
<feature type="binding site" evidence="2">
    <location>
        <position position="48"/>
    </location>
    <ligand>
        <name>Mg(2+)</name>
        <dbReference type="ChEBI" id="CHEBI:18420"/>
        <label>2</label>
    </ligand>
</feature>
<feature type="binding site" evidence="2">
    <location>
        <begin position="122"/>
        <end position="123"/>
    </location>
    <ligand>
        <name>ATP</name>
        <dbReference type="ChEBI" id="CHEBI:30616"/>
    </ligand>
</feature>
<dbReference type="PANTHER" id="PTHR30270:SF0">
    <property type="entry name" value="THIAMINE-MONOPHOSPHATE KINASE"/>
    <property type="match status" value="1"/>
</dbReference>
<evidence type="ECO:0000313" key="5">
    <source>
        <dbReference type="EMBL" id="RPE73266.1"/>
    </source>
</evidence>
<dbReference type="CDD" id="cd02194">
    <property type="entry name" value="ThiL"/>
    <property type="match status" value="1"/>
</dbReference>
<comment type="miscellaneous">
    <text evidence="2">Reaction mechanism of ThiL seems to utilize a direct, inline transfer of the gamma-phosphate of ATP to TMP rather than a phosphorylated enzyme intermediate.</text>
</comment>
<keyword evidence="1 2" id="KW-0784">Thiamine biosynthesis</keyword>
<feature type="binding site" evidence="2">
    <location>
        <position position="326"/>
    </location>
    <ligand>
        <name>substrate</name>
    </ligand>
</feature>
<dbReference type="AlphaFoldDB" id="A0A3N4URD3"/>
<feature type="binding site" evidence="2">
    <location>
        <position position="31"/>
    </location>
    <ligand>
        <name>Mg(2+)</name>
        <dbReference type="ChEBI" id="CHEBI:18420"/>
        <label>4</label>
    </ligand>
</feature>
<dbReference type="PIRSF" id="PIRSF005303">
    <property type="entry name" value="Thiam_monoph_kin"/>
    <property type="match status" value="1"/>
</dbReference>
<dbReference type="PANTHER" id="PTHR30270">
    <property type="entry name" value="THIAMINE-MONOPHOSPHATE KINASE"/>
    <property type="match status" value="1"/>
</dbReference>
<evidence type="ECO:0000313" key="6">
    <source>
        <dbReference type="Proteomes" id="UP000272193"/>
    </source>
</evidence>
<dbReference type="NCBIfam" id="TIGR01379">
    <property type="entry name" value="thiL"/>
    <property type="match status" value="1"/>
</dbReference>
<name>A0A3N4URD3_9BURK</name>
<keyword evidence="2" id="KW-0547">Nucleotide-binding</keyword>
<evidence type="ECO:0000259" key="3">
    <source>
        <dbReference type="Pfam" id="PF00586"/>
    </source>
</evidence>
<dbReference type="SUPFAM" id="SSF56042">
    <property type="entry name" value="PurM C-terminal domain-like"/>
    <property type="match status" value="1"/>
</dbReference>
<feature type="domain" description="PurM-like N-terminal" evidence="3">
    <location>
        <begin position="29"/>
        <end position="139"/>
    </location>
</feature>
<feature type="binding site" evidence="2">
    <location>
        <position position="46"/>
    </location>
    <ligand>
        <name>Mg(2+)</name>
        <dbReference type="ChEBI" id="CHEBI:18420"/>
        <label>4</label>
    </ligand>
</feature>
<dbReference type="GO" id="GO:0009228">
    <property type="term" value="P:thiamine biosynthetic process"/>
    <property type="evidence" value="ECO:0007669"/>
    <property type="project" value="UniProtKB-KW"/>
</dbReference>
<organism evidence="5 6">
    <name type="scientific">Tibeticola sediminis</name>
    <dbReference type="NCBI Taxonomy" id="1917811"/>
    <lineage>
        <taxon>Bacteria</taxon>
        <taxon>Pseudomonadati</taxon>
        <taxon>Pseudomonadota</taxon>
        <taxon>Betaproteobacteria</taxon>
        <taxon>Burkholderiales</taxon>
        <taxon>Comamonadaceae</taxon>
        <taxon>Tibeticola</taxon>
    </lineage>
</organism>
<dbReference type="SUPFAM" id="SSF55326">
    <property type="entry name" value="PurM N-terminal domain-like"/>
    <property type="match status" value="1"/>
</dbReference>
<keyword evidence="2" id="KW-0067">ATP-binding</keyword>
<dbReference type="InterPro" id="IPR006283">
    <property type="entry name" value="ThiL-like"/>
</dbReference>
<feature type="binding site" evidence="2">
    <location>
        <position position="31"/>
    </location>
    <ligand>
        <name>Mg(2+)</name>
        <dbReference type="ChEBI" id="CHEBI:18420"/>
        <label>3</label>
    </ligand>
</feature>
<comment type="pathway">
    <text evidence="2">Cofactor biosynthesis; thiamine diphosphate biosynthesis; thiamine diphosphate from thiamine phosphate: step 1/1.</text>
</comment>
<comment type="catalytic activity">
    <reaction evidence="2">
        <text>thiamine phosphate + ATP = thiamine diphosphate + ADP</text>
        <dbReference type="Rhea" id="RHEA:15913"/>
        <dbReference type="ChEBI" id="CHEBI:30616"/>
        <dbReference type="ChEBI" id="CHEBI:37575"/>
        <dbReference type="ChEBI" id="CHEBI:58937"/>
        <dbReference type="ChEBI" id="CHEBI:456216"/>
        <dbReference type="EC" id="2.7.4.16"/>
    </reaction>
</comment>
<feature type="binding site" evidence="2">
    <location>
        <position position="270"/>
    </location>
    <ligand>
        <name>substrate</name>
    </ligand>
</feature>
<proteinExistence type="inferred from homology"/>
<feature type="binding site" evidence="2">
    <location>
        <position position="48"/>
    </location>
    <ligand>
        <name>Mg(2+)</name>
        <dbReference type="ChEBI" id="CHEBI:18420"/>
        <label>1</label>
    </ligand>
</feature>
<feature type="binding site" evidence="2">
    <location>
        <position position="147"/>
    </location>
    <ligand>
        <name>ATP</name>
        <dbReference type="ChEBI" id="CHEBI:30616"/>
    </ligand>
</feature>
<dbReference type="GO" id="GO:0005524">
    <property type="term" value="F:ATP binding"/>
    <property type="evidence" value="ECO:0007669"/>
    <property type="project" value="UniProtKB-UniRule"/>
</dbReference>